<feature type="coiled-coil region" evidence="1">
    <location>
        <begin position="39"/>
        <end position="66"/>
    </location>
</feature>
<dbReference type="SMART" id="SM00470">
    <property type="entry name" value="ParB"/>
    <property type="match status" value="1"/>
</dbReference>
<dbReference type="GeneID" id="92822986"/>
<protein>
    <submittedName>
        <fullName evidence="4">Hypothetical ParB-like partition protein</fullName>
    </submittedName>
    <submittedName>
        <fullName evidence="3">ParB involved in chromosome partitioning</fullName>
    </submittedName>
</protein>
<dbReference type="PANTHER" id="PTHR33375">
    <property type="entry name" value="CHROMOSOME-PARTITIONING PROTEIN PARB-RELATED"/>
    <property type="match status" value="1"/>
</dbReference>
<reference evidence="3" key="10">
    <citation type="submission" date="2010-02" db="EMBL/GenBank/DDBJ databases">
        <authorList>
            <person name="Janssen P.J."/>
            <person name="Van Houdt R."/>
            <person name="Moors H."/>
            <person name="Monsieurs P."/>
            <person name="Morin N."/>
            <person name="Benotmane R."/>
            <person name="Lapidus A."/>
            <person name="McCorkle S."/>
            <person name="Monchy S."/>
            <person name="Taghavi S."/>
            <person name="van der Lelie N."/>
            <person name="Dunn J."/>
            <person name="Leys N."/>
            <person name="Mergeay M."/>
        </authorList>
    </citation>
    <scope>NUCLEOTIDE SEQUENCE</scope>
    <source>
        <strain evidence="3">CH34</strain>
        <plasmid evidence="3">pMOL28</plasmid>
    </source>
</reference>
<keyword evidence="3" id="KW-0614">Plasmid</keyword>
<evidence type="ECO:0000256" key="1">
    <source>
        <dbReference type="SAM" id="Coils"/>
    </source>
</evidence>
<geneLocation type="plasmid" evidence="3 5">
    <name>pMOL28</name>
</geneLocation>
<sequence>MSLREKLAAKAGNIKVTAEDLEKAAARGPQAPRTAPGQLMHMQGKVERQANEIAQLRAELESARVSGGAVDVPIDQLHEVPGRRRFMPPEKYVELRENLRHNKLVHPVIVCPRPAGGFEIVSGHHRTDAYRELGRDHIRCVLGELSSDEADTGAFYANLMQSDLTDFEKFRKFDELLLRSPDKTQAAIAEQAGVPVSTLSEILSFRNLPPEVLSLLDSRPDLLGSNAGAELARATKDGRGDRVVEAVKLLAEKKIDQQQAVRMTKAEQVKTRPAASTGFKIKAGKATWCDVRIAKKVMRIEFRSEEEAEAAQSAIREHLEGLAKAASEDAKS</sequence>
<reference evidence="3" key="8">
    <citation type="submission" date="2006-04" db="EMBL/GenBank/DDBJ databases">
        <title>Complete sequence of the chromosome of Ralstonia metallidurans CH34.</title>
        <authorList>
            <consortium name="US DOE Joint Genome Institute"/>
            <person name="Copeland A."/>
            <person name="Lucas S."/>
            <person name="Lapidus A."/>
            <person name="Barry K."/>
            <person name="Detter J.C."/>
            <person name="Glavina del Rio T."/>
            <person name="Hammon N."/>
            <person name="Israni S."/>
            <person name="Dalin E."/>
            <person name="Tice H."/>
            <person name="Martinez M."/>
            <person name="Goltsman E."/>
            <person name="Pitluck S."/>
            <person name="Schmutz J."/>
            <person name="Larimer F."/>
            <person name="Land M."/>
            <person name="Hauser L."/>
            <person name="Kyrpides N."/>
            <person name="Kim E."/>
            <person name="Mergeay M."/>
            <person name="Benotmane M.A."/>
            <person name="Vallaeys T."/>
            <person name="Michaux A."/>
            <person name="Monchy S."/>
            <person name="Dunn J."/>
            <person name="McCorkle S."/>
            <person name="Taghavi S."/>
            <person name="van der Lelie D."/>
            <person name="Richardson P."/>
        </authorList>
    </citation>
    <scope>NUCLEOTIDE SEQUENCE</scope>
    <source>
        <strain evidence="3">CH34</strain>
        <plasmid evidence="3">pMOL28</plasmid>
    </source>
</reference>
<dbReference type="Gene3D" id="1.10.10.2830">
    <property type="match status" value="1"/>
</dbReference>
<evidence type="ECO:0000259" key="2">
    <source>
        <dbReference type="SMART" id="SM00470"/>
    </source>
</evidence>
<reference evidence="4" key="3">
    <citation type="journal article" date="1997" name="Plasmid">
        <title>Genetic and physical maps of the Alcaligenes eutrophus CH34 megaplasmid pMOL28 and its derivative pMOL50 obtained after temperature-induced mutagenesis and mortality.</title>
        <authorList>
            <person name="Taghavi S."/>
            <person name="Mergeay M."/>
            <person name="van der Lelie D."/>
        </authorList>
    </citation>
    <scope>NUCLEOTIDE SEQUENCE</scope>
    <source>
        <strain evidence="4">CH34</strain>
    </source>
</reference>
<dbReference type="SUPFAM" id="SSF109709">
    <property type="entry name" value="KorB DNA-binding domain-like"/>
    <property type="match status" value="1"/>
</dbReference>
<reference evidence="4" key="1">
    <citation type="journal article" date="1993" name="J. Bacteriol.">
        <title>Characterization of the inducible nickel and cobalt resistance determinant cnr from pMOL28 of Alcaligenes eutrophus CH34.</title>
        <authorList>
            <person name="Liesegang H."/>
            <person name="Lemke K."/>
            <person name="Siddiqui R.A."/>
            <person name="Schlegel H.G."/>
        </authorList>
    </citation>
    <scope>NUCLEOTIDE SEQUENCE</scope>
    <source>
        <strain evidence="4">CH34</strain>
    </source>
</reference>
<reference evidence="5" key="9">
    <citation type="journal article" date="2010" name="PLoS ONE">
        <title>The complete genome sequence of Cupriavidus metallidurans strain CH34, a master survivalist in harsh and anthropogenic environments.</title>
        <authorList>
            <person name="Janssen P.J."/>
            <person name="Van Houdt R."/>
            <person name="Moors H."/>
            <person name="Monsieurs P."/>
            <person name="Morin N."/>
            <person name="Michaux A."/>
            <person name="Benotmane M.A."/>
            <person name="Leys N."/>
            <person name="Vallaeys T."/>
            <person name="Lapidus A."/>
            <person name="Monchy S."/>
            <person name="Medigue C."/>
            <person name="Taghavi S."/>
            <person name="McCorkle S."/>
            <person name="Dunn J."/>
            <person name="van der Lelie D."/>
            <person name="Mergeay M."/>
        </authorList>
    </citation>
    <scope>NUCLEOTIDE SEQUENCE [LARGE SCALE GENOMIC DNA]</scope>
    <source>
        <strain evidence="5">ATCC 43123 / DSM 2839 / NBRC 102507 / CH34</strain>
        <plasmid evidence="5">Plasmid pMOL28</plasmid>
    </source>
</reference>
<dbReference type="Proteomes" id="UP000002429">
    <property type="component" value="Plasmid pMOL28"/>
</dbReference>
<reference evidence="4" key="4">
    <citation type="journal article" date="2000" name="J. Bacteriol.">
        <title>Regulation of the cnr cobalt and nickel resistance determinant from Ralstonia sp. strain CH34.</title>
        <authorList>
            <person name="Grass G."/>
            <person name="Grosse C."/>
            <person name="Nies D.H."/>
        </authorList>
    </citation>
    <scope>NUCLEOTIDE SEQUENCE</scope>
    <source>
        <strain evidence="4">CH34</strain>
    </source>
</reference>
<reference evidence="4" key="6">
    <citation type="journal article" date="2002" name="Arch. Microbiol.">
        <title>New genes involved in chromate resistance in Ralstonia metallidurans strain CH34.</title>
        <authorList>
            <person name="Juhnke S."/>
            <person name="Peitzsch N."/>
            <person name="Hubener N."/>
            <person name="Grosse C."/>
            <person name="Nies D.H."/>
        </authorList>
    </citation>
    <scope>NUCLEOTIDE SEQUENCE</scope>
    <source>
        <strain evidence="4">CH34</strain>
    </source>
</reference>
<accession>Q5NUY5</accession>
<dbReference type="Pfam" id="PF02195">
    <property type="entry name" value="ParB_N"/>
    <property type="match status" value="1"/>
</dbReference>
<dbReference type="GO" id="GO:0007059">
    <property type="term" value="P:chromosome segregation"/>
    <property type="evidence" value="ECO:0007669"/>
    <property type="project" value="TreeGrafter"/>
</dbReference>
<dbReference type="InterPro" id="IPR036086">
    <property type="entry name" value="ParB/Sulfiredoxin_sf"/>
</dbReference>
<evidence type="ECO:0000313" key="5">
    <source>
        <dbReference type="Proteomes" id="UP000002429"/>
    </source>
</evidence>
<evidence type="ECO:0000313" key="3">
    <source>
        <dbReference type="EMBL" id="ABF13175.1"/>
    </source>
</evidence>
<keyword evidence="1" id="KW-0175">Coiled coil</keyword>
<dbReference type="AlphaFoldDB" id="Q5NUY5"/>
<gene>
    <name evidence="3" type="primary">parB</name>
    <name evidence="3" type="ordered locus">Rmet_6316</name>
    <name evidence="4" type="ORF">RMe0002</name>
</gene>
<dbReference type="HOGENOM" id="CLU_072315_0_0_4"/>
<dbReference type="InterPro" id="IPR003115">
    <property type="entry name" value="ParB_N"/>
</dbReference>
<dbReference type="RefSeq" id="WP_008649477.1">
    <property type="nucleotide sequence ID" value="NC_006525.1"/>
</dbReference>
<proteinExistence type="predicted"/>
<evidence type="ECO:0000313" key="4">
    <source>
        <dbReference type="EMBL" id="CAI30148.1"/>
    </source>
</evidence>
<reference evidence="4" key="5">
    <citation type="journal article" date="2000" name="J. Bacteriol.">
        <title>Regulation of the cnr cobalt and nickel resistance determinant of Ralstonia eutropha (Alcaligenes eutrophus) CH34.</title>
        <authorList>
            <person name="Tibazarwa C."/>
            <person name="Wuertz S."/>
            <person name="Mergeay M."/>
            <person name="Wyns L."/>
            <person name="van Der Lelie D."/>
        </authorList>
    </citation>
    <scope>NUCLEOTIDE SEQUENCE</scope>
    <source>
        <plasmid evidence="4">pMOL28</plasmid>
    </source>
</reference>
<dbReference type="EMBL" id="CP000355">
    <property type="protein sequence ID" value="ABF13175.1"/>
    <property type="molecule type" value="Genomic_DNA"/>
</dbReference>
<name>Q5NUY5_CUPMC</name>
<feature type="domain" description="ParB-like N-terminal" evidence="2">
    <location>
        <begin position="70"/>
        <end position="159"/>
    </location>
</feature>
<dbReference type="EMBL" id="X90708">
    <property type="protein sequence ID" value="CAI30148.1"/>
    <property type="molecule type" value="Genomic_DNA"/>
</dbReference>
<organism evidence="3 5">
    <name type="scientific">Cupriavidus metallidurans (strain ATCC 43123 / DSM 2839 / NBRC 102507 / CH34)</name>
    <name type="common">Ralstonia metallidurans</name>
    <dbReference type="NCBI Taxonomy" id="266264"/>
    <lineage>
        <taxon>Bacteria</taxon>
        <taxon>Pseudomonadati</taxon>
        <taxon>Pseudomonadota</taxon>
        <taxon>Betaproteobacteria</taxon>
        <taxon>Burkholderiales</taxon>
        <taxon>Burkholderiaceae</taxon>
        <taxon>Cupriavidus</taxon>
    </lineage>
</organism>
<dbReference type="PANTHER" id="PTHR33375:SF1">
    <property type="entry name" value="CHROMOSOME-PARTITIONING PROTEIN PARB-RELATED"/>
    <property type="match status" value="1"/>
</dbReference>
<dbReference type="InterPro" id="IPR050336">
    <property type="entry name" value="Chromosome_partition/occlusion"/>
</dbReference>
<dbReference type="Gene3D" id="3.90.1530.10">
    <property type="entry name" value="Conserved hypothetical protein from pyrococcus furiosus pfu- 392566-001, ParB domain"/>
    <property type="match status" value="1"/>
</dbReference>
<reference evidence="4" key="7">
    <citation type="submission" date="2004-10" db="EMBL/GenBank/DDBJ databases">
        <title>Sequence and features of the Ralstonia metallidurans CH34 heavy metal plasmids pMOL28 and pMOL30.</title>
        <authorList>
            <person name="van der Lelie D."/>
            <person name="Monchy S."/>
            <person name="Taghavi S."/>
            <person name="McCorkle S."/>
            <person name="Dunn J."/>
            <person name="Benotmane M."/>
            <person name="Vallaeys T."/>
            <person name="Lapidus A."/>
            <person name="Mergeay M."/>
        </authorList>
    </citation>
    <scope>NUCLEOTIDE SEQUENCE</scope>
    <source>
        <strain evidence="4">CH34</strain>
        <plasmid evidence="4">pMOL28</plasmid>
    </source>
</reference>
<dbReference type="KEGG" id="rme:Rmet_6316"/>
<dbReference type="GO" id="GO:0005694">
    <property type="term" value="C:chromosome"/>
    <property type="evidence" value="ECO:0007669"/>
    <property type="project" value="TreeGrafter"/>
</dbReference>
<reference evidence="4" key="2">
    <citation type="journal article" date="1996" name="Mol. Gen. Genet.">
        <title>Identification of a partition and replication region in the Alcaligenes eutrophus megaplasmid pMOL28.</title>
        <authorList>
            <person name="Taghavi S."/>
            <person name="Provoost A."/>
            <person name="Mergeay M."/>
            <person name="van der Lelie D."/>
        </authorList>
    </citation>
    <scope>NUCLEOTIDE SEQUENCE</scope>
    <source>
        <strain evidence="4">CH34</strain>
    </source>
</reference>
<dbReference type="SUPFAM" id="SSF110849">
    <property type="entry name" value="ParB/Sulfiredoxin"/>
    <property type="match status" value="1"/>
</dbReference>
<keyword evidence="5" id="KW-1185">Reference proteome</keyword>